<dbReference type="EMBL" id="CP119962">
    <property type="protein sequence ID" value="WFD39860.1"/>
    <property type="molecule type" value="Genomic_DNA"/>
</dbReference>
<dbReference type="Proteomes" id="UP001217754">
    <property type="component" value="Chromosome 5"/>
</dbReference>
<dbReference type="GO" id="GO:0008270">
    <property type="term" value="F:zinc ion binding"/>
    <property type="evidence" value="ECO:0007669"/>
    <property type="project" value="UniProtKB-KW"/>
</dbReference>
<dbReference type="InterPro" id="IPR036869">
    <property type="entry name" value="J_dom_sf"/>
</dbReference>
<evidence type="ECO:0000256" key="2">
    <source>
        <dbReference type="ARBA" id="ARBA00022692"/>
    </source>
</evidence>
<organism evidence="13 14">
    <name type="scientific">Malassezia japonica</name>
    <dbReference type="NCBI Taxonomy" id="223818"/>
    <lineage>
        <taxon>Eukaryota</taxon>
        <taxon>Fungi</taxon>
        <taxon>Dikarya</taxon>
        <taxon>Basidiomycota</taxon>
        <taxon>Ustilaginomycotina</taxon>
        <taxon>Malasseziomycetes</taxon>
        <taxon>Malasseziales</taxon>
        <taxon>Malasseziaceae</taxon>
        <taxon>Malassezia</taxon>
    </lineage>
</organism>
<keyword evidence="2 10" id="KW-0812">Transmembrane</keyword>
<feature type="region of interest" description="Disordered" evidence="9">
    <location>
        <begin position="1"/>
        <end position="22"/>
    </location>
</feature>
<evidence type="ECO:0000256" key="6">
    <source>
        <dbReference type="ARBA" id="ARBA00022989"/>
    </source>
</evidence>
<dbReference type="PROSITE" id="PS50076">
    <property type="entry name" value="DNAJ_2"/>
    <property type="match status" value="1"/>
</dbReference>
<accession>A0AAF0F303</accession>
<feature type="domain" description="J" evidence="11">
    <location>
        <begin position="110"/>
        <end position="174"/>
    </location>
</feature>
<dbReference type="Pfam" id="PF09320">
    <property type="entry name" value="DUF1977"/>
    <property type="match status" value="1"/>
</dbReference>
<gene>
    <name evidence="13" type="primary">HLJ1</name>
    <name evidence="13" type="ORF">MJAP1_002841</name>
</gene>
<keyword evidence="3" id="KW-0479">Metal-binding</keyword>
<dbReference type="AlphaFoldDB" id="A0AAF0F303"/>
<keyword evidence="5" id="KW-0862">Zinc</keyword>
<keyword evidence="7 10" id="KW-0472">Membrane</keyword>
<dbReference type="GO" id="GO:0003676">
    <property type="term" value="F:nucleic acid binding"/>
    <property type="evidence" value="ECO:0007669"/>
    <property type="project" value="InterPro"/>
</dbReference>
<dbReference type="InterPro" id="IPR001623">
    <property type="entry name" value="DnaJ_domain"/>
</dbReference>
<dbReference type="InterPro" id="IPR015399">
    <property type="entry name" value="DUF1977_DnaJ-like"/>
</dbReference>
<evidence type="ECO:0000256" key="7">
    <source>
        <dbReference type="ARBA" id="ARBA00023136"/>
    </source>
</evidence>
<evidence type="ECO:0000259" key="11">
    <source>
        <dbReference type="PROSITE" id="PS50076"/>
    </source>
</evidence>
<dbReference type="InterPro" id="IPR051100">
    <property type="entry name" value="DnaJ_subfamily_B/C"/>
</dbReference>
<dbReference type="PANTHER" id="PTHR43908:SF3">
    <property type="entry name" value="AT29763P-RELATED"/>
    <property type="match status" value="1"/>
</dbReference>
<reference evidence="13" key="1">
    <citation type="submission" date="2023-03" db="EMBL/GenBank/DDBJ databases">
        <title>Mating type loci evolution in Malassezia.</title>
        <authorList>
            <person name="Coelho M.A."/>
        </authorList>
    </citation>
    <scope>NUCLEOTIDE SEQUENCE</scope>
    <source>
        <strain evidence="13">CBS 9431</strain>
    </source>
</reference>
<dbReference type="Pfam" id="PF00226">
    <property type="entry name" value="DnaJ"/>
    <property type="match status" value="1"/>
</dbReference>
<dbReference type="PROSITE" id="PS00466">
    <property type="entry name" value="ZF_TFIIS_1"/>
    <property type="match status" value="1"/>
</dbReference>
<dbReference type="GO" id="GO:0030544">
    <property type="term" value="F:Hsp70 protein binding"/>
    <property type="evidence" value="ECO:0007669"/>
    <property type="project" value="TreeGrafter"/>
</dbReference>
<dbReference type="PROSITE" id="PS51133">
    <property type="entry name" value="ZF_TFIIS_2"/>
    <property type="match status" value="1"/>
</dbReference>
<evidence type="ECO:0000256" key="3">
    <source>
        <dbReference type="ARBA" id="ARBA00022723"/>
    </source>
</evidence>
<dbReference type="CDD" id="cd06257">
    <property type="entry name" value="DnaJ"/>
    <property type="match status" value="1"/>
</dbReference>
<name>A0AAF0F303_9BASI</name>
<dbReference type="PRINTS" id="PR00625">
    <property type="entry name" value="JDOMAIN"/>
</dbReference>
<evidence type="ECO:0000256" key="4">
    <source>
        <dbReference type="ARBA" id="ARBA00022771"/>
    </source>
</evidence>
<evidence type="ECO:0000256" key="1">
    <source>
        <dbReference type="ARBA" id="ARBA00004167"/>
    </source>
</evidence>
<proteinExistence type="predicted"/>
<dbReference type="RefSeq" id="XP_060122757.1">
    <property type="nucleotide sequence ID" value="XM_060266774.1"/>
</dbReference>
<dbReference type="CDD" id="cd10507">
    <property type="entry name" value="Zn-ribbon_RPA12"/>
    <property type="match status" value="1"/>
</dbReference>
<dbReference type="SUPFAM" id="SSF57783">
    <property type="entry name" value="Zinc beta-ribbon"/>
    <property type="match status" value="1"/>
</dbReference>
<dbReference type="GO" id="GO:0071218">
    <property type="term" value="P:cellular response to misfolded protein"/>
    <property type="evidence" value="ECO:0007669"/>
    <property type="project" value="TreeGrafter"/>
</dbReference>
<evidence type="ECO:0000313" key="13">
    <source>
        <dbReference type="EMBL" id="WFD39860.1"/>
    </source>
</evidence>
<keyword evidence="4 8" id="KW-0863">Zinc-finger</keyword>
<dbReference type="SUPFAM" id="SSF46565">
    <property type="entry name" value="Chaperone J-domain"/>
    <property type="match status" value="1"/>
</dbReference>
<feature type="region of interest" description="Disordered" evidence="9">
    <location>
        <begin position="52"/>
        <end position="90"/>
    </location>
</feature>
<dbReference type="Pfam" id="PF01096">
    <property type="entry name" value="Zn_ribbon_TFIIS"/>
    <property type="match status" value="1"/>
</dbReference>
<feature type="compositionally biased region" description="Low complexity" evidence="9">
    <location>
        <begin position="75"/>
        <end position="86"/>
    </location>
</feature>
<keyword evidence="6 10" id="KW-1133">Transmembrane helix</keyword>
<dbReference type="GO" id="GO:0005789">
    <property type="term" value="C:endoplasmic reticulum membrane"/>
    <property type="evidence" value="ECO:0007669"/>
    <property type="project" value="TreeGrafter"/>
</dbReference>
<evidence type="ECO:0000256" key="10">
    <source>
        <dbReference type="SAM" id="Phobius"/>
    </source>
</evidence>
<dbReference type="InterPro" id="IPR001222">
    <property type="entry name" value="Znf_TFIIS"/>
</dbReference>
<dbReference type="SMART" id="SM00271">
    <property type="entry name" value="DnaJ"/>
    <property type="match status" value="1"/>
</dbReference>
<dbReference type="FunFam" id="1.10.287.110:FF:000069">
    <property type="entry name" value="ER associated DnaJ chaperone"/>
    <property type="match status" value="1"/>
</dbReference>
<evidence type="ECO:0000256" key="8">
    <source>
        <dbReference type="PROSITE-ProRule" id="PRU00472"/>
    </source>
</evidence>
<dbReference type="PANTHER" id="PTHR43908">
    <property type="entry name" value="AT29763P-RELATED"/>
    <property type="match status" value="1"/>
</dbReference>
<protein>
    <submittedName>
        <fullName evidence="13">Chaperone protein dnaJ</fullName>
    </submittedName>
</protein>
<evidence type="ECO:0000313" key="14">
    <source>
        <dbReference type="Proteomes" id="UP001217754"/>
    </source>
</evidence>
<dbReference type="GO" id="GO:0006351">
    <property type="term" value="P:DNA-templated transcription"/>
    <property type="evidence" value="ECO:0007669"/>
    <property type="project" value="InterPro"/>
</dbReference>
<feature type="compositionally biased region" description="Basic and acidic residues" evidence="9">
    <location>
        <begin position="1"/>
        <end position="18"/>
    </location>
</feature>
<feature type="transmembrane region" description="Helical" evidence="10">
    <location>
        <begin position="273"/>
        <end position="296"/>
    </location>
</feature>
<evidence type="ECO:0000256" key="9">
    <source>
        <dbReference type="SAM" id="MobiDB-lite"/>
    </source>
</evidence>
<dbReference type="GeneID" id="85226492"/>
<evidence type="ECO:0000256" key="5">
    <source>
        <dbReference type="ARBA" id="ARBA00022833"/>
    </source>
</evidence>
<sequence>MDAEEARKAFELARKHDSSGNTDAALKWARKSVAIYSTPEATTLVTRLEKFGAQADPTSSGPSKAADPKSQTIYTSNTTKTTTSNTPGDKREYTEKQVEIVRRVKRAGGDFYAVLEIEKSAQETDVKKSYRKLALQLHPDKNRAPGADEAFKIVSKAFTVLSDPDKRAAYDRFGGDPDSRFGAASASSSANAFSGFGQGPRMRPGMGQEVDPEDLFNMFFGGGMGAGPGFGAGGPMFTFGGPGFRTQYYRAGGARQRPAQGQRQGNNNNQTGLWFQLLPILILVAFSLLSYLPTLFTTPDPDFRWRPTTLHRAHRTTFERGVSYYVDPVSFARHPFVTSTQTSTRKGSTMQRFSKDKSSPELLGFEKRVEDAWMKELYRQCENAQEYKRRRLLDAQGFFGFGGDQAKIAKIQAEVYESCEQLARLYHILYDNMEIVTRSHPSAFPSVLRQKRQLVSNALGDDGGAAMEQATIKEKCPGCGNEEMNFHTLQLRSADEGSTVFYDCPKCGYKFSQNN</sequence>
<dbReference type="Gene3D" id="1.10.287.110">
    <property type="entry name" value="DnaJ domain"/>
    <property type="match status" value="1"/>
</dbReference>
<feature type="domain" description="TFIIS-type" evidence="12">
    <location>
        <begin position="472"/>
        <end position="512"/>
    </location>
</feature>
<evidence type="ECO:0000259" key="12">
    <source>
        <dbReference type="PROSITE" id="PS51133"/>
    </source>
</evidence>
<dbReference type="SMART" id="SM00440">
    <property type="entry name" value="ZnF_C2C2"/>
    <property type="match status" value="1"/>
</dbReference>
<dbReference type="Gene3D" id="2.20.25.10">
    <property type="match status" value="1"/>
</dbReference>
<keyword evidence="14" id="KW-1185">Reference proteome</keyword>
<comment type="subcellular location">
    <subcellularLocation>
        <location evidence="1">Membrane</location>
        <topology evidence="1">Single-pass membrane protein</topology>
    </subcellularLocation>
</comment>
<dbReference type="InterPro" id="IPR034004">
    <property type="entry name" value="Zn_ribbon_RPA12_C"/>
</dbReference>